<sequence length="53" mass="6155">MQPIVEWGRRKTDHLWELAGGYERSIRFSDHKYAIKGETANICQGMRKPNAAH</sequence>
<accession>A0A7G2ILJ9</accession>
<evidence type="ECO:0000313" key="1">
    <source>
        <dbReference type="EMBL" id="CDL37283.1"/>
    </source>
</evidence>
<dbReference type="AlphaFoldDB" id="A0A7G2ILJ9"/>
<name>A0A7G2ILJ9_CITFR</name>
<dbReference type="Proteomes" id="UP000019194">
    <property type="component" value="Unassembled WGS sequence"/>
</dbReference>
<protein>
    <submittedName>
        <fullName evidence="1">Uncharacterized protein</fullName>
    </submittedName>
</protein>
<reference evidence="1 2" key="1">
    <citation type="submission" date="2013-10" db="EMBL/GenBank/DDBJ databases">
        <title>Antibiotic resistance diversity of beta-lactamase producers in the General Hospital Vienna.</title>
        <authorList>
            <person name="Barisic I."/>
            <person name="Mitteregger D."/>
            <person name="Hirschl A.M."/>
            <person name="Noehammer C."/>
            <person name="Wiesinger-Mayr H."/>
        </authorList>
    </citation>
    <scope>NUCLEOTIDE SEQUENCE [LARGE SCALE GENOMIC DNA]</scope>
    <source>
        <strain evidence="1 2">ISC11</strain>
    </source>
</reference>
<evidence type="ECO:0000313" key="2">
    <source>
        <dbReference type="Proteomes" id="UP000019194"/>
    </source>
</evidence>
<dbReference type="EMBL" id="CBWP010000023">
    <property type="protein sequence ID" value="CDL37283.1"/>
    <property type="molecule type" value="Genomic_DNA"/>
</dbReference>
<proteinExistence type="predicted"/>
<comment type="caution">
    <text evidence="1">The sequence shown here is derived from an EMBL/GenBank/DDBJ whole genome shotgun (WGS) entry which is preliminary data.</text>
</comment>
<organism evidence="1 2">
    <name type="scientific">Citrobacter freundii</name>
    <dbReference type="NCBI Taxonomy" id="546"/>
    <lineage>
        <taxon>Bacteria</taxon>
        <taxon>Pseudomonadati</taxon>
        <taxon>Pseudomonadota</taxon>
        <taxon>Gammaproteobacteria</taxon>
        <taxon>Enterobacterales</taxon>
        <taxon>Enterobacteriaceae</taxon>
        <taxon>Citrobacter</taxon>
        <taxon>Citrobacter freundii complex</taxon>
    </lineage>
</organism>